<comment type="caution">
    <text evidence="3">The sequence shown here is derived from an EMBL/GenBank/DDBJ whole genome shotgun (WGS) entry which is preliminary data.</text>
</comment>
<protein>
    <submittedName>
        <fullName evidence="3">Uncharacterized protein</fullName>
    </submittedName>
</protein>
<proteinExistence type="predicted"/>
<feature type="region of interest" description="Disordered" evidence="1">
    <location>
        <begin position="53"/>
        <end position="75"/>
    </location>
</feature>
<reference evidence="3 4" key="1">
    <citation type="submission" date="2018-12" db="EMBL/GenBank/DDBJ databases">
        <title>The Draft Genome Sequence of the Soil Bacterium Pedobacter tournemirensis R1.</title>
        <authorList>
            <person name="He J."/>
        </authorList>
    </citation>
    <scope>NUCLEOTIDE SEQUENCE [LARGE SCALE GENOMIC DNA]</scope>
    <source>
        <strain evidence="3 4">R1</strain>
    </source>
</reference>
<keyword evidence="5" id="KW-1185">Reference proteome</keyword>
<sequence>MQTFEIKLFIDNIEQTLQVQEENIAAGTYIVHQDQKFIARIYKDTDGRWKTREVSEQSPSVIQSIGEETDKVISS</sequence>
<evidence type="ECO:0000313" key="5">
    <source>
        <dbReference type="Proteomes" id="UP000322918"/>
    </source>
</evidence>
<accession>A0A4V1KIE5</accession>
<dbReference type="Proteomes" id="UP000322918">
    <property type="component" value="Unassembled WGS sequence"/>
</dbReference>
<name>A0A4V1KIE5_9SPHI</name>
<dbReference type="RefSeq" id="WP_128768718.1">
    <property type="nucleotide sequence ID" value="NZ_RXOC01000004.1"/>
</dbReference>
<reference evidence="2 5" key="2">
    <citation type="submission" date="2019-09" db="EMBL/GenBank/DDBJ databases">
        <title>Pararcticibacter amylolyticus gen. nov., sp. nov., isolated from a rottenly hemp rope, and reclassification of Pedobacter tournemirensis as Pararcticibacter tournemirensis comb. nov.</title>
        <authorList>
            <person name="Cai Y."/>
        </authorList>
    </citation>
    <scope>NUCLEOTIDE SEQUENCE [LARGE SCALE GENOMIC DNA]</scope>
    <source>
        <strain evidence="2 5">TF5-37.2-LB10</strain>
    </source>
</reference>
<dbReference type="EMBL" id="VWNE01000006">
    <property type="protein sequence ID" value="KAA8485011.1"/>
    <property type="molecule type" value="Genomic_DNA"/>
</dbReference>
<evidence type="ECO:0000256" key="1">
    <source>
        <dbReference type="SAM" id="MobiDB-lite"/>
    </source>
</evidence>
<evidence type="ECO:0000313" key="2">
    <source>
        <dbReference type="EMBL" id="KAA8485011.1"/>
    </source>
</evidence>
<dbReference type="Proteomes" id="UP000290848">
    <property type="component" value="Unassembled WGS sequence"/>
</dbReference>
<dbReference type="AlphaFoldDB" id="A0A4V1KIE5"/>
<dbReference type="EMBL" id="RXOC01000004">
    <property type="protein sequence ID" value="RXF70412.1"/>
    <property type="molecule type" value="Genomic_DNA"/>
</dbReference>
<evidence type="ECO:0000313" key="3">
    <source>
        <dbReference type="EMBL" id="RXF70412.1"/>
    </source>
</evidence>
<evidence type="ECO:0000313" key="4">
    <source>
        <dbReference type="Proteomes" id="UP000290848"/>
    </source>
</evidence>
<gene>
    <name evidence="3" type="ORF">EKH83_07095</name>
    <name evidence="2" type="ORF">F1649_05095</name>
</gene>
<organism evidence="3 4">
    <name type="scientific">Arcticibacter tournemirensis</name>
    <dbReference type="NCBI Taxonomy" id="699437"/>
    <lineage>
        <taxon>Bacteria</taxon>
        <taxon>Pseudomonadati</taxon>
        <taxon>Bacteroidota</taxon>
        <taxon>Sphingobacteriia</taxon>
        <taxon>Sphingobacteriales</taxon>
        <taxon>Sphingobacteriaceae</taxon>
        <taxon>Arcticibacter</taxon>
    </lineage>
</organism>